<dbReference type="CDD" id="cd00531">
    <property type="entry name" value="NTF2_like"/>
    <property type="match status" value="1"/>
</dbReference>
<gene>
    <name evidence="2" type="ORF">D7D52_29975</name>
</gene>
<dbReference type="InterPro" id="IPR032710">
    <property type="entry name" value="NTF2-like_dom_sf"/>
</dbReference>
<reference evidence="2 3" key="1">
    <citation type="submission" date="2018-09" db="EMBL/GenBank/DDBJ databases">
        <title>Nocardia yunnanensis sp. nov., an actinomycete isolated from a soil sample.</title>
        <authorList>
            <person name="Zhang J."/>
        </authorList>
    </citation>
    <scope>NUCLEOTIDE SEQUENCE [LARGE SCALE GENOMIC DNA]</scope>
    <source>
        <strain evidence="2 3">CFHS0054</strain>
    </source>
</reference>
<protein>
    <submittedName>
        <fullName evidence="2">Nuclear transport factor 2 family protein</fullName>
    </submittedName>
</protein>
<keyword evidence="3" id="KW-1185">Reference proteome</keyword>
<evidence type="ECO:0000313" key="2">
    <source>
        <dbReference type="EMBL" id="AYF77346.1"/>
    </source>
</evidence>
<dbReference type="KEGG" id="nyu:D7D52_29975"/>
<dbReference type="EMBL" id="CP032568">
    <property type="protein sequence ID" value="AYF77346.1"/>
    <property type="molecule type" value="Genomic_DNA"/>
</dbReference>
<feature type="domain" description="SnoaL-like" evidence="1">
    <location>
        <begin position="9"/>
        <end position="115"/>
    </location>
</feature>
<evidence type="ECO:0000313" key="3">
    <source>
        <dbReference type="Proteomes" id="UP000267164"/>
    </source>
</evidence>
<sequence>MTRNAEQTVREYFHALATGGDIAAYYAEDATFWYPGDLPMSGTWRGREAIVDGFLGVAFGLLDPDKQTTIEVTNLIAAEPYVTVEWDSMATVRSGNAYHNQNIAIFHVQDGLIVSAREYANTQHWEHVLRDRQAA</sequence>
<dbReference type="AlphaFoldDB" id="A0A386ZIN0"/>
<name>A0A386ZIN0_9NOCA</name>
<dbReference type="OrthoDB" id="5176305at2"/>
<dbReference type="PANTHER" id="PTHR41252:SF1">
    <property type="entry name" value="BLR2505 PROTEIN"/>
    <property type="match status" value="1"/>
</dbReference>
<dbReference type="Proteomes" id="UP000267164">
    <property type="component" value="Chromosome"/>
</dbReference>
<accession>A0A386ZIN0</accession>
<dbReference type="RefSeq" id="WP_120741720.1">
    <property type="nucleotide sequence ID" value="NZ_CP032568.1"/>
</dbReference>
<dbReference type="PANTHER" id="PTHR41252">
    <property type="entry name" value="BLR2505 PROTEIN"/>
    <property type="match status" value="1"/>
</dbReference>
<proteinExistence type="predicted"/>
<dbReference type="Pfam" id="PF12680">
    <property type="entry name" value="SnoaL_2"/>
    <property type="match status" value="1"/>
</dbReference>
<organism evidence="2 3">
    <name type="scientific">Nocardia yunnanensis</name>
    <dbReference type="NCBI Taxonomy" id="2382165"/>
    <lineage>
        <taxon>Bacteria</taxon>
        <taxon>Bacillati</taxon>
        <taxon>Actinomycetota</taxon>
        <taxon>Actinomycetes</taxon>
        <taxon>Mycobacteriales</taxon>
        <taxon>Nocardiaceae</taxon>
        <taxon>Nocardia</taxon>
    </lineage>
</organism>
<dbReference type="SUPFAM" id="SSF54427">
    <property type="entry name" value="NTF2-like"/>
    <property type="match status" value="1"/>
</dbReference>
<evidence type="ECO:0000259" key="1">
    <source>
        <dbReference type="Pfam" id="PF12680"/>
    </source>
</evidence>
<dbReference type="Gene3D" id="3.10.450.50">
    <property type="match status" value="1"/>
</dbReference>
<dbReference type="InterPro" id="IPR037401">
    <property type="entry name" value="SnoaL-like"/>
</dbReference>